<dbReference type="InterPro" id="IPR008136">
    <property type="entry name" value="CinA_C"/>
</dbReference>
<dbReference type="HOGENOM" id="CLU_030805_1_1_5"/>
<feature type="domain" description="CinA C-terminal" evidence="1">
    <location>
        <begin position="11"/>
        <end position="162"/>
    </location>
</feature>
<dbReference type="Proteomes" id="UP000010799">
    <property type="component" value="Chromosome"/>
</dbReference>
<dbReference type="NCBIfam" id="TIGR00199">
    <property type="entry name" value="PncC_domain"/>
    <property type="match status" value="1"/>
</dbReference>
<evidence type="ECO:0000259" key="1">
    <source>
        <dbReference type="Pfam" id="PF02464"/>
    </source>
</evidence>
<dbReference type="SUPFAM" id="SSF142433">
    <property type="entry name" value="CinA-like"/>
    <property type="match status" value="1"/>
</dbReference>
<name>L0EU81_LIBCB</name>
<dbReference type="Pfam" id="PF02464">
    <property type="entry name" value="CinA"/>
    <property type="match status" value="1"/>
</dbReference>
<keyword evidence="3" id="KW-1185">Reference proteome</keyword>
<dbReference type="EMBL" id="CP003789">
    <property type="protein sequence ID" value="AGA65099.1"/>
    <property type="molecule type" value="Genomic_DNA"/>
</dbReference>
<evidence type="ECO:0000313" key="3">
    <source>
        <dbReference type="Proteomes" id="UP000010799"/>
    </source>
</evidence>
<reference evidence="2 3" key="1">
    <citation type="journal article" date="2012" name="Stand. Genomic Sci.">
        <title>Complete genome sequence of Liberibacter crescens BT-1.</title>
        <authorList>
            <person name="Leonard M.T."/>
            <person name="Fagen J.R."/>
            <person name="Davis-Richardson A.G."/>
            <person name="Davis M.J."/>
            <person name="Triplett E.W."/>
        </authorList>
    </citation>
    <scope>NUCLEOTIDE SEQUENCE [LARGE SCALE GENOMIC DNA]</scope>
    <source>
        <strain evidence="2 3">BT-1</strain>
    </source>
</reference>
<dbReference type="Gene3D" id="3.90.950.20">
    <property type="entry name" value="CinA-like"/>
    <property type="match status" value="1"/>
</dbReference>
<dbReference type="InterPro" id="IPR036653">
    <property type="entry name" value="CinA-like_C"/>
</dbReference>
<dbReference type="RefSeq" id="WP_015273524.1">
    <property type="nucleotide sequence ID" value="NC_019907.1"/>
</dbReference>
<gene>
    <name evidence="2" type="ordered locus">B488_11070</name>
</gene>
<dbReference type="STRING" id="1215343.B488_11070"/>
<dbReference type="KEGG" id="lcc:B488_11070"/>
<accession>L0EU81</accession>
<evidence type="ECO:0000313" key="2">
    <source>
        <dbReference type="EMBL" id="AGA65099.1"/>
    </source>
</evidence>
<organism evidence="2 3">
    <name type="scientific">Liberibacter crescens (strain BT-1)</name>
    <dbReference type="NCBI Taxonomy" id="1215343"/>
    <lineage>
        <taxon>Bacteria</taxon>
        <taxon>Pseudomonadati</taxon>
        <taxon>Pseudomonadota</taxon>
        <taxon>Alphaproteobacteria</taxon>
        <taxon>Hyphomicrobiales</taxon>
        <taxon>Rhizobiaceae</taxon>
        <taxon>Liberibacter</taxon>
    </lineage>
</organism>
<sequence length="170" mass="18283">MKFWPVELRAHAKQLVVDLTARKYTIATAESCTGGLISSLLTDIPGASAIIEYGFLVYSNRAKMRFLGVSQKTLETWGAVSFQTALEMAQGALIFSHATFAISATGIAGPGGGSLEKPVGLAHVVAISQSGNFIHSKINDLSLDRLETRFTILVEALDMLRTISQQTLEP</sequence>
<dbReference type="AlphaFoldDB" id="L0EU81"/>
<protein>
    <submittedName>
        <fullName evidence="2">Competence/damage-inducible protein CinA domain protein</fullName>
    </submittedName>
</protein>
<proteinExistence type="predicted"/>
<dbReference type="eggNOG" id="COG1546">
    <property type="taxonomic scope" value="Bacteria"/>
</dbReference>
<dbReference type="PATRIC" id="fig|1215343.11.peg.1140"/>